<dbReference type="GeneID" id="71059541"/>
<reference evidence="10 11" key="1">
    <citation type="submission" date="2017-11" db="EMBL/GenBank/DDBJ databases">
        <authorList>
            <person name="Seth-Smith MB H."/>
        </authorList>
    </citation>
    <scope>NUCLEOTIDE SEQUENCE [LARGE SCALE GENOMIC DNA]</scope>
    <source>
        <strain evidence="10">E</strain>
    </source>
</reference>
<proteinExistence type="inferred from homology"/>
<dbReference type="GO" id="GO:0030058">
    <property type="term" value="F:aliphatic amine dehydrogenase activity"/>
    <property type="evidence" value="ECO:0007669"/>
    <property type="project" value="InterPro"/>
</dbReference>
<dbReference type="Gene3D" id="2.130.10.10">
    <property type="entry name" value="YVTN repeat-like/Quinoprotein amine dehydrogenase"/>
    <property type="match status" value="1"/>
</dbReference>
<dbReference type="InterPro" id="IPR009451">
    <property type="entry name" value="Metamine_DH_Hvc"/>
</dbReference>
<evidence type="ECO:0000256" key="5">
    <source>
        <dbReference type="ARBA" id="ARBA00022764"/>
    </source>
</evidence>
<evidence type="ECO:0000256" key="6">
    <source>
        <dbReference type="ARBA" id="ARBA00022982"/>
    </source>
</evidence>
<dbReference type="InterPro" id="IPR015943">
    <property type="entry name" value="WD40/YVTN_repeat-like_dom_sf"/>
</dbReference>
<evidence type="ECO:0000313" key="10">
    <source>
        <dbReference type="EMBL" id="VBB16934.1"/>
    </source>
</evidence>
<evidence type="ECO:0000256" key="9">
    <source>
        <dbReference type="SAM" id="SignalP"/>
    </source>
</evidence>
<keyword evidence="11" id="KW-1185">Reference proteome</keyword>
<keyword evidence="8" id="KW-1015">Disulfide bond</keyword>
<evidence type="ECO:0000256" key="1">
    <source>
        <dbReference type="ARBA" id="ARBA00004418"/>
    </source>
</evidence>
<dbReference type="SUPFAM" id="SSF50969">
    <property type="entry name" value="YVTN repeat-like/Quinoprotein amine dehydrogenase"/>
    <property type="match status" value="1"/>
</dbReference>
<keyword evidence="7" id="KW-0560">Oxidoreductase</keyword>
<dbReference type="GO" id="GO:0042597">
    <property type="term" value="C:periplasmic space"/>
    <property type="evidence" value="ECO:0007669"/>
    <property type="project" value="UniProtKB-SubCell"/>
</dbReference>
<evidence type="ECO:0000256" key="7">
    <source>
        <dbReference type="ARBA" id="ARBA00023002"/>
    </source>
</evidence>
<feature type="signal peptide" evidence="9">
    <location>
        <begin position="1"/>
        <end position="23"/>
    </location>
</feature>
<evidence type="ECO:0000256" key="2">
    <source>
        <dbReference type="ARBA" id="ARBA00010548"/>
    </source>
</evidence>
<name>A0AAJ5NF59_9BURK</name>
<gene>
    <name evidence="10" type="ORF">BSTAB16_7141</name>
</gene>
<feature type="disulfide bond" evidence="8">
    <location>
        <begin position="179"/>
        <end position="194"/>
    </location>
</feature>
<sequence>MVTRCMHGVALMFMLAALTTAGATPPLRTETLSVEPVPQPGPHWVYLIDAANSHMVDAKLIVYDADRRRIVAQLGAGAWPGFAAAPDRREHYIATSYMSRGTRGVRTDVLEINDNRTFEKAGEVVLPPKHMQVVTASYDTTVSGDGRFAFVSNVTPAMSITVVDLAHRRVASEIDTAGCVLAYPSGVRRVTALCESGRALTVTIGDDGRETARRQSDPFIDVDRDPFYVNARRIGERYLFLSHHGWLREADFSHGAGRFGTPWSLVDERERAAGWRPGGNQPFAVNTRTGRLYVAMHRGVDGSHKDPGTEIWVYDLAHHTRLARWNLAERQVAPVTSLEVSQDDRPVVYGTGGADLSVFDGVSGKLLVDEKQIGESVDQLVAF</sequence>
<evidence type="ECO:0000313" key="11">
    <source>
        <dbReference type="Proteomes" id="UP000268684"/>
    </source>
</evidence>
<evidence type="ECO:0000256" key="4">
    <source>
        <dbReference type="ARBA" id="ARBA00022729"/>
    </source>
</evidence>
<dbReference type="InterPro" id="IPR011044">
    <property type="entry name" value="Quino_amine_DH_bsu"/>
</dbReference>
<comment type="subcellular location">
    <subcellularLocation>
        <location evidence="1">Periplasm</location>
    </subcellularLocation>
</comment>
<keyword evidence="6" id="KW-0249">Electron transport</keyword>
<dbReference type="RefSeq" id="WP_122173391.1">
    <property type="nucleotide sequence ID" value="NZ_LR025744.1"/>
</dbReference>
<dbReference type="EMBL" id="LR025744">
    <property type="protein sequence ID" value="VBB16934.1"/>
    <property type="molecule type" value="Genomic_DNA"/>
</dbReference>
<accession>A0AAJ5NF59</accession>
<organism evidence="10 11">
    <name type="scientific">Burkholderia stabilis</name>
    <dbReference type="NCBI Taxonomy" id="95485"/>
    <lineage>
        <taxon>Bacteria</taxon>
        <taxon>Pseudomonadati</taxon>
        <taxon>Pseudomonadota</taxon>
        <taxon>Betaproteobacteria</taxon>
        <taxon>Burkholderiales</taxon>
        <taxon>Burkholderiaceae</taxon>
        <taxon>Burkholderia</taxon>
        <taxon>Burkholderia cepacia complex</taxon>
    </lineage>
</organism>
<keyword evidence="5" id="KW-0574">Periplasm</keyword>
<comment type="similarity">
    <text evidence="2">Belongs to the aromatic amine dehydrogenase heavy chain family.</text>
</comment>
<dbReference type="Proteomes" id="UP000268684">
    <property type="component" value="Chromosome III"/>
</dbReference>
<evidence type="ECO:0000256" key="8">
    <source>
        <dbReference type="PIRSR" id="PIRSR609451-50"/>
    </source>
</evidence>
<evidence type="ECO:0000256" key="3">
    <source>
        <dbReference type="ARBA" id="ARBA00022448"/>
    </source>
</evidence>
<dbReference type="Pfam" id="PF06433">
    <property type="entry name" value="Me-amine-dh_H"/>
    <property type="match status" value="1"/>
</dbReference>
<feature type="chain" id="PRO_5042604261" evidence="9">
    <location>
        <begin position="24"/>
        <end position="383"/>
    </location>
</feature>
<keyword evidence="3" id="KW-0813">Transport</keyword>
<keyword evidence="4 9" id="KW-0732">Signal</keyword>
<protein>
    <submittedName>
        <fullName evidence="10">Aralkylamine dehydrogenase heavy chain,methylamine dehydrogenase (Amicyanin) heavy chain,Methylamine dehydrogenase heavy chain (MADH)</fullName>
    </submittedName>
</protein>
<dbReference type="AlphaFoldDB" id="A0AAJ5NF59"/>